<evidence type="ECO:0000313" key="3">
    <source>
        <dbReference type="EMBL" id="GCB35654.1"/>
    </source>
</evidence>
<dbReference type="Proteomes" id="UP000288079">
    <property type="component" value="Unassembled WGS sequence"/>
</dbReference>
<evidence type="ECO:0000256" key="1">
    <source>
        <dbReference type="SAM" id="Phobius"/>
    </source>
</evidence>
<dbReference type="AlphaFoldDB" id="A0A401LVW5"/>
<accession>A0A401LVW5</accession>
<proteinExistence type="predicted"/>
<dbReference type="GO" id="GO:0005886">
    <property type="term" value="C:plasma membrane"/>
    <property type="evidence" value="ECO:0007669"/>
    <property type="project" value="UniProtKB-SubCell"/>
</dbReference>
<feature type="transmembrane region" description="Helical" evidence="1">
    <location>
        <begin position="228"/>
        <end position="246"/>
    </location>
</feature>
<gene>
    <name evidence="3" type="ORF">KGMB02408_25990</name>
</gene>
<dbReference type="PANTHER" id="PTHR37305:SF1">
    <property type="entry name" value="MEMBRANE PROTEIN"/>
    <property type="match status" value="1"/>
</dbReference>
<dbReference type="Gene3D" id="3.40.50.880">
    <property type="match status" value="1"/>
</dbReference>
<feature type="transmembrane region" description="Helical" evidence="1">
    <location>
        <begin position="60"/>
        <end position="79"/>
    </location>
</feature>
<evidence type="ECO:0000259" key="2">
    <source>
        <dbReference type="Pfam" id="PF09822"/>
    </source>
</evidence>
<dbReference type="Pfam" id="PF12679">
    <property type="entry name" value="ABC2_membrane_2"/>
    <property type="match status" value="1"/>
</dbReference>
<feature type="domain" description="ABC-type uncharacterised transport system" evidence="2">
    <location>
        <begin position="451"/>
        <end position="697"/>
    </location>
</feature>
<dbReference type="GO" id="GO:0140359">
    <property type="term" value="F:ABC-type transporter activity"/>
    <property type="evidence" value="ECO:0007669"/>
    <property type="project" value="InterPro"/>
</dbReference>
<name>A0A401LVW5_9BACE</name>
<keyword evidence="4" id="KW-1185">Reference proteome</keyword>
<feature type="transmembrane region" description="Helical" evidence="1">
    <location>
        <begin position="740"/>
        <end position="759"/>
    </location>
</feature>
<protein>
    <recommendedName>
        <fullName evidence="2">ABC-type uncharacterized transport system domain-containing protein</fullName>
    </recommendedName>
</protein>
<comment type="caution">
    <text evidence="3">The sequence shown here is derived from an EMBL/GenBank/DDBJ whole genome shotgun (WGS) entry which is preliminary data.</text>
</comment>
<dbReference type="InterPro" id="IPR029062">
    <property type="entry name" value="Class_I_gatase-like"/>
</dbReference>
<dbReference type="PANTHER" id="PTHR37305">
    <property type="entry name" value="INTEGRAL MEMBRANE PROTEIN-RELATED"/>
    <property type="match status" value="1"/>
</dbReference>
<organism evidence="3 4">
    <name type="scientific">Bacteroides faecalis</name>
    <dbReference type="NCBI Taxonomy" id="2447885"/>
    <lineage>
        <taxon>Bacteria</taxon>
        <taxon>Pseudomonadati</taxon>
        <taxon>Bacteroidota</taxon>
        <taxon>Bacteroidia</taxon>
        <taxon>Bacteroidales</taxon>
        <taxon>Bacteroidaceae</taxon>
        <taxon>Bacteroides</taxon>
    </lineage>
</organism>
<reference evidence="3 4" key="1">
    <citation type="submission" date="2018-10" db="EMBL/GenBank/DDBJ databases">
        <title>Draft Genome Sequence of Bacteroides sp. KCTC 15687.</title>
        <authorList>
            <person name="Yu S.Y."/>
            <person name="Kim J.S."/>
            <person name="Oh B.S."/>
            <person name="Park S.H."/>
            <person name="Kang S.W."/>
            <person name="Park J.E."/>
            <person name="Choi S.H."/>
            <person name="Han K.I."/>
            <person name="Lee K.C."/>
            <person name="Eom M.K."/>
            <person name="Suh M.K."/>
            <person name="Lee D.H."/>
            <person name="Yoon H."/>
            <person name="Kim B."/>
            <person name="Yang S.J."/>
            <person name="Lee J.S."/>
            <person name="Lee J.H."/>
        </authorList>
    </citation>
    <scope>NUCLEOTIDE SEQUENCE [LARGE SCALE GENOMIC DNA]</scope>
    <source>
        <strain evidence="3 4">KCTC 15687</strain>
    </source>
</reference>
<feature type="transmembrane region" description="Helical" evidence="1">
    <location>
        <begin position="145"/>
        <end position="167"/>
    </location>
</feature>
<keyword evidence="1" id="KW-1133">Transmembrane helix</keyword>
<sequence>MKTTYRVAIAELRSLFCSPVAWLILVIFAVQVGVAFGNAFDRQVLGQALGSGLWDVTANLFTGWLGIFPGFLRNLYLYIPLLTMGLMSREYSSGSIKLLFSSPVTDSQIIFGKYVSVLIYNLVLILPLFLIALFCSIFIKEADLGLLFTGILGIYLLICAYGAIGLFMSSITSYQVVAAMGTLAVLAALNYIGDVGQNYAFVRDITYWLSISGRADQFINGMICSEDLLYFFLIIALFLTLSILKLRAGRSKVSPAKTWGTYSAVVVVALLIGYVSTLPSMKLYYDATATERNTLTQVSRDIMKQMDGKLKITSYVNLLDDNYAIGLPSQLKYDRERFERYIRFKPDLEMDYVYYYDEANSQLDFRLEGCNTIEERAEKMSNILDLDLKMFLTPDEIKERIDLSAEGNRFIRVVERGNGQKSILRLFDDNEKHPSETEISAAFKRFVVKSPKVVFLEGHDMRDIYKVGDRDYNRVAKRQTFRHSLLTQGFDVETLNLAEKEMPEDVDIVVISDVKTPFDEVEQERLRKYVDRGGNLFILGDARRQEVMNPLLEQFGVTCMPGTLVEIKENDSPSLIIGQITKDAAEHFKPYARPYEFGYTVTMPDAVGLSFDPSKGFSAIPVIVTDSLSWNELQTTDFLDGTPEYNPETGEKQGVIPTVLALSRKLGDKEQRIVVSGDADCISDGEMSKSRNGYSSTNFTIVTGTFRWLSYDEYPLDTERPRPLDDEVYVGRDARKLVRYGWYGVMPIILAAIGITILVRRKRR</sequence>
<dbReference type="EMBL" id="BHWB01000007">
    <property type="protein sequence ID" value="GCB35654.1"/>
    <property type="molecule type" value="Genomic_DNA"/>
</dbReference>
<dbReference type="SUPFAM" id="SSF52317">
    <property type="entry name" value="Class I glutamine amidotransferase-like"/>
    <property type="match status" value="1"/>
</dbReference>
<dbReference type="OrthoDB" id="1020756at2"/>
<feature type="transmembrane region" description="Helical" evidence="1">
    <location>
        <begin position="258"/>
        <end position="276"/>
    </location>
</feature>
<dbReference type="Pfam" id="PF09822">
    <property type="entry name" value="ABC_transp_aux"/>
    <property type="match status" value="1"/>
</dbReference>
<feature type="transmembrane region" description="Helical" evidence="1">
    <location>
        <begin position="20"/>
        <end position="40"/>
    </location>
</feature>
<feature type="transmembrane region" description="Helical" evidence="1">
    <location>
        <begin position="174"/>
        <end position="193"/>
    </location>
</feature>
<feature type="transmembrane region" description="Helical" evidence="1">
    <location>
        <begin position="117"/>
        <end position="139"/>
    </location>
</feature>
<evidence type="ECO:0000313" key="4">
    <source>
        <dbReference type="Proteomes" id="UP000288079"/>
    </source>
</evidence>
<keyword evidence="1" id="KW-0812">Transmembrane</keyword>
<keyword evidence="1" id="KW-0472">Membrane</keyword>
<dbReference type="RefSeq" id="WP_125041544.1">
    <property type="nucleotide sequence ID" value="NZ_BHWB01000007.1"/>
</dbReference>
<dbReference type="InterPro" id="IPR019196">
    <property type="entry name" value="ABC_transp_unknown"/>
</dbReference>